<gene>
    <name evidence="8" type="ORF">MKK02DRAFT_19326</name>
</gene>
<dbReference type="InterPro" id="IPR044152">
    <property type="entry name" value="YqjM-like"/>
</dbReference>
<evidence type="ECO:0000313" key="8">
    <source>
        <dbReference type="EMBL" id="KAI9639811.1"/>
    </source>
</evidence>
<dbReference type="Pfam" id="PF00724">
    <property type="entry name" value="Oxidored_FMN"/>
    <property type="match status" value="1"/>
</dbReference>
<dbReference type="SUPFAM" id="SSF51395">
    <property type="entry name" value="FMN-linked oxidoreductases"/>
    <property type="match status" value="1"/>
</dbReference>
<protein>
    <submittedName>
        <fullName evidence="8">Oxidoreductase</fullName>
    </submittedName>
</protein>
<evidence type="ECO:0000259" key="7">
    <source>
        <dbReference type="Pfam" id="PF00724"/>
    </source>
</evidence>
<evidence type="ECO:0000256" key="6">
    <source>
        <dbReference type="SAM" id="MobiDB-lite"/>
    </source>
</evidence>
<evidence type="ECO:0000256" key="1">
    <source>
        <dbReference type="ARBA" id="ARBA00001917"/>
    </source>
</evidence>
<dbReference type="RefSeq" id="XP_052949588.1">
    <property type="nucleotide sequence ID" value="XM_053086077.1"/>
</dbReference>
<accession>A0AA38LYY4</accession>
<sequence>MAQPQVRLTPNGYEYGPAPHSAKPSASADSGKDGQVAPFPNPRAEGYHEYLPQQPYPIGSLLPAEKFKQNAKPPKLFDALTIRGVEFPNRAWVSPMCQYSSDFGKATDHHFVHLGSMAMRGWGNIMVEASAVVPEGRITPEDSGIWSDDHIPGFKRIVDYVHGLNSKIGIQLAHAGRKASTLAPWVQMIAGDSGWQGGSVASDANGGWGSGVMGPSDISYNEGNYPDVVAASSEYIEDLKKAFLEAVERCKTIGFDFIELHGAHGYLFHEFTSPLSNRRTDNYGGNLENRLRLPLEVTKAVRAAWDGPLFYRLSASDWLEEVDGPEKAHPGEKEEWGWWGIEQTTIFAAQLRDLGVDLLDVSSGGNDKRQKITVGPKYQVPFAAHVKKNVPNLLVGAVGIITEAEESNSIIEDGEADVVFMAREVLRDIDFPLKAAQTLGVAVAPAVQYERAWTRMVVVKEPGETKTKKHRNPEVEGEEGRADDHKEENPHQSIP</sequence>
<evidence type="ECO:0000256" key="2">
    <source>
        <dbReference type="ARBA" id="ARBA00022630"/>
    </source>
</evidence>
<name>A0AA38LYY4_9TREE</name>
<dbReference type="InterPro" id="IPR001155">
    <property type="entry name" value="OxRdtase_FMN_N"/>
</dbReference>
<dbReference type="AlphaFoldDB" id="A0AA38LYY4"/>
<feature type="region of interest" description="Disordered" evidence="6">
    <location>
        <begin position="461"/>
        <end position="495"/>
    </location>
</feature>
<proteinExistence type="predicted"/>
<dbReference type="PANTHER" id="PTHR43303">
    <property type="entry name" value="NADPH DEHYDROGENASE C23G7.10C-RELATED"/>
    <property type="match status" value="1"/>
</dbReference>
<dbReference type="CDD" id="cd02932">
    <property type="entry name" value="OYE_YqiM_FMN"/>
    <property type="match status" value="1"/>
</dbReference>
<feature type="compositionally biased region" description="Low complexity" evidence="6">
    <location>
        <begin position="17"/>
        <end position="29"/>
    </location>
</feature>
<evidence type="ECO:0000313" key="9">
    <source>
        <dbReference type="Proteomes" id="UP001164286"/>
    </source>
</evidence>
<evidence type="ECO:0000256" key="4">
    <source>
        <dbReference type="ARBA" id="ARBA00022857"/>
    </source>
</evidence>
<comment type="caution">
    <text evidence="8">The sequence shown here is derived from an EMBL/GenBank/DDBJ whole genome shotgun (WGS) entry which is preliminary data.</text>
</comment>
<feature type="region of interest" description="Disordered" evidence="6">
    <location>
        <begin position="1"/>
        <end position="48"/>
    </location>
</feature>
<feature type="domain" description="NADH:flavin oxidoreductase/NADH oxidase N-terminal" evidence="7">
    <location>
        <begin position="75"/>
        <end position="439"/>
    </location>
</feature>
<dbReference type="GO" id="GO:0050661">
    <property type="term" value="F:NADP binding"/>
    <property type="evidence" value="ECO:0007669"/>
    <property type="project" value="InterPro"/>
</dbReference>
<keyword evidence="4" id="KW-0521">NADP</keyword>
<keyword evidence="5" id="KW-0560">Oxidoreductase</keyword>
<evidence type="ECO:0000256" key="5">
    <source>
        <dbReference type="ARBA" id="ARBA00023002"/>
    </source>
</evidence>
<comment type="cofactor">
    <cofactor evidence="1">
        <name>FMN</name>
        <dbReference type="ChEBI" id="CHEBI:58210"/>
    </cofactor>
</comment>
<keyword evidence="3" id="KW-0288">FMN</keyword>
<dbReference type="GO" id="GO:0003959">
    <property type="term" value="F:NADPH dehydrogenase activity"/>
    <property type="evidence" value="ECO:0007669"/>
    <property type="project" value="InterPro"/>
</dbReference>
<dbReference type="GeneID" id="77725278"/>
<keyword evidence="9" id="KW-1185">Reference proteome</keyword>
<dbReference type="EMBL" id="JAKWFO010000001">
    <property type="protein sequence ID" value="KAI9639811.1"/>
    <property type="molecule type" value="Genomic_DNA"/>
</dbReference>
<dbReference type="PANTHER" id="PTHR43303:SF4">
    <property type="entry name" value="NADPH DEHYDROGENASE C23G7.10C-RELATED"/>
    <property type="match status" value="1"/>
</dbReference>
<dbReference type="GO" id="GO:0010181">
    <property type="term" value="F:FMN binding"/>
    <property type="evidence" value="ECO:0007669"/>
    <property type="project" value="InterPro"/>
</dbReference>
<dbReference type="Gene3D" id="3.20.20.70">
    <property type="entry name" value="Aldolase class I"/>
    <property type="match status" value="1"/>
</dbReference>
<dbReference type="InterPro" id="IPR013785">
    <property type="entry name" value="Aldolase_TIM"/>
</dbReference>
<organism evidence="8 9">
    <name type="scientific">Dioszegia hungarica</name>
    <dbReference type="NCBI Taxonomy" id="4972"/>
    <lineage>
        <taxon>Eukaryota</taxon>
        <taxon>Fungi</taxon>
        <taxon>Dikarya</taxon>
        <taxon>Basidiomycota</taxon>
        <taxon>Agaricomycotina</taxon>
        <taxon>Tremellomycetes</taxon>
        <taxon>Tremellales</taxon>
        <taxon>Bulleribasidiaceae</taxon>
        <taxon>Dioszegia</taxon>
    </lineage>
</organism>
<reference evidence="8" key="1">
    <citation type="journal article" date="2022" name="G3 (Bethesda)">
        <title>High quality genome of the basidiomycete yeast Dioszegia hungarica PDD-24b-2 isolated from cloud water.</title>
        <authorList>
            <person name="Jarrige D."/>
            <person name="Haridas S."/>
            <person name="Bleykasten-Grosshans C."/>
            <person name="Joly M."/>
            <person name="Nadalig T."/>
            <person name="Sancelme M."/>
            <person name="Vuilleumier S."/>
            <person name="Grigoriev I.V."/>
            <person name="Amato P."/>
            <person name="Bringel F."/>
        </authorList>
    </citation>
    <scope>NUCLEOTIDE SEQUENCE</scope>
    <source>
        <strain evidence="8">PDD-24b-2</strain>
    </source>
</reference>
<evidence type="ECO:0000256" key="3">
    <source>
        <dbReference type="ARBA" id="ARBA00022643"/>
    </source>
</evidence>
<keyword evidence="2" id="KW-0285">Flavoprotein</keyword>
<dbReference type="Proteomes" id="UP001164286">
    <property type="component" value="Unassembled WGS sequence"/>
</dbReference>